<feature type="domain" description="Gnk2-homologous" evidence="4">
    <location>
        <begin position="131"/>
        <end position="241"/>
    </location>
</feature>
<accession>A0AAD8U4R5</accession>
<dbReference type="InterPro" id="IPR002902">
    <property type="entry name" value="GNK2"/>
</dbReference>
<keyword evidence="1 3" id="KW-0732">Signal</keyword>
<proteinExistence type="predicted"/>
<dbReference type="PANTHER" id="PTHR32099">
    <property type="entry name" value="CYSTEINE-RICH REPEAT SECRETORY PROTEIN"/>
    <property type="match status" value="1"/>
</dbReference>
<name>A0AAD8U4R5_LOLMU</name>
<evidence type="ECO:0000259" key="4">
    <source>
        <dbReference type="PROSITE" id="PS51473"/>
    </source>
</evidence>
<dbReference type="EMBL" id="JAUUTY010000001">
    <property type="protein sequence ID" value="KAK1697853.1"/>
    <property type="molecule type" value="Genomic_DNA"/>
</dbReference>
<evidence type="ECO:0000256" key="3">
    <source>
        <dbReference type="SAM" id="SignalP"/>
    </source>
</evidence>
<evidence type="ECO:0000256" key="1">
    <source>
        <dbReference type="ARBA" id="ARBA00022729"/>
    </source>
</evidence>
<feature type="chain" id="PRO_5042067267" description="Gnk2-homologous domain-containing protein" evidence="3">
    <location>
        <begin position="22"/>
        <end position="285"/>
    </location>
</feature>
<organism evidence="5 6">
    <name type="scientific">Lolium multiflorum</name>
    <name type="common">Italian ryegrass</name>
    <name type="synonym">Lolium perenne subsp. multiflorum</name>
    <dbReference type="NCBI Taxonomy" id="4521"/>
    <lineage>
        <taxon>Eukaryota</taxon>
        <taxon>Viridiplantae</taxon>
        <taxon>Streptophyta</taxon>
        <taxon>Embryophyta</taxon>
        <taxon>Tracheophyta</taxon>
        <taxon>Spermatophyta</taxon>
        <taxon>Magnoliopsida</taxon>
        <taxon>Liliopsida</taxon>
        <taxon>Poales</taxon>
        <taxon>Poaceae</taxon>
        <taxon>BOP clade</taxon>
        <taxon>Pooideae</taxon>
        <taxon>Poodae</taxon>
        <taxon>Poeae</taxon>
        <taxon>Poeae Chloroplast Group 2 (Poeae type)</taxon>
        <taxon>Loliodinae</taxon>
        <taxon>Loliinae</taxon>
        <taxon>Lolium</taxon>
    </lineage>
</organism>
<dbReference type="Proteomes" id="UP001231189">
    <property type="component" value="Unassembled WGS sequence"/>
</dbReference>
<evidence type="ECO:0000256" key="2">
    <source>
        <dbReference type="ARBA" id="ARBA00022737"/>
    </source>
</evidence>
<feature type="domain" description="Gnk2-homologous" evidence="4">
    <location>
        <begin position="22"/>
        <end position="125"/>
    </location>
</feature>
<comment type="caution">
    <text evidence="5">The sequence shown here is derived from an EMBL/GenBank/DDBJ whole genome shotgun (WGS) entry which is preliminary data.</text>
</comment>
<evidence type="ECO:0000313" key="6">
    <source>
        <dbReference type="Proteomes" id="UP001231189"/>
    </source>
</evidence>
<dbReference type="AlphaFoldDB" id="A0AAD8U4R5"/>
<keyword evidence="2" id="KW-0677">Repeat</keyword>
<dbReference type="PANTHER" id="PTHR32099:SF42">
    <property type="entry name" value="CYSTEINE-RICH RECEPTOR-LIKE PROTEIN KINASE 9-RELATED"/>
    <property type="match status" value="1"/>
</dbReference>
<gene>
    <name evidence="5" type="ORF">QYE76_014550</name>
</gene>
<dbReference type="Gene3D" id="3.30.430.20">
    <property type="entry name" value="Gnk2 domain, C-X8-C-X2-C motif"/>
    <property type="match status" value="2"/>
</dbReference>
<reference evidence="5" key="1">
    <citation type="submission" date="2023-07" db="EMBL/GenBank/DDBJ databases">
        <title>A chromosome-level genome assembly of Lolium multiflorum.</title>
        <authorList>
            <person name="Chen Y."/>
            <person name="Copetti D."/>
            <person name="Kolliker R."/>
            <person name="Studer B."/>
        </authorList>
    </citation>
    <scope>NUCLEOTIDE SEQUENCE</scope>
    <source>
        <strain evidence="5">02402/16</strain>
        <tissue evidence="5">Leaf</tissue>
    </source>
</reference>
<protein>
    <recommendedName>
        <fullName evidence="4">Gnk2-homologous domain-containing protein</fullName>
    </recommendedName>
</protein>
<dbReference type="CDD" id="cd23509">
    <property type="entry name" value="Gnk2-like"/>
    <property type="match status" value="2"/>
</dbReference>
<feature type="signal peptide" evidence="3">
    <location>
        <begin position="1"/>
        <end position="21"/>
    </location>
</feature>
<evidence type="ECO:0000313" key="5">
    <source>
        <dbReference type="EMBL" id="KAK1697853.1"/>
    </source>
</evidence>
<sequence length="285" mass="29728">MRILGLPSLFLLLVGAGIAAADLQHTDCPSNTNYTRGGKFQANLDALLSFLPAAASAASGFAENATGAAPDQAFGLAQCRADVNESDCRACLDATAQDAAGKCPGQKSSMVIYDNCLLRHSNASFFGTADTSPEVALCNAGNATQVQVTQPELFMTQLGSLMRNLSSLAAYSSPRMFAAGEADVTPLKIYGIAQCTRDLGGDDCNRCLSGTVTEILTGCYLKIGGQIFYRSCSVRYEVSLFYNAKAAEAAMSPPAPAGGGLNGTDHSGESIKVSVNFVFPAPTRF</sequence>
<dbReference type="Pfam" id="PF01657">
    <property type="entry name" value="Stress-antifung"/>
    <property type="match status" value="2"/>
</dbReference>
<keyword evidence="6" id="KW-1185">Reference proteome</keyword>
<dbReference type="InterPro" id="IPR038408">
    <property type="entry name" value="GNK2_sf"/>
</dbReference>
<dbReference type="PROSITE" id="PS51473">
    <property type="entry name" value="GNK2"/>
    <property type="match status" value="2"/>
</dbReference>